<evidence type="ECO:0000313" key="5">
    <source>
        <dbReference type="EMBL" id="CAJ1381731.1"/>
    </source>
</evidence>
<comment type="caution">
    <text evidence="5">The sequence shown here is derived from an EMBL/GenBank/DDBJ whole genome shotgun (WGS) entry which is preliminary data.</text>
</comment>
<reference evidence="5" key="1">
    <citation type="submission" date="2023-08" db="EMBL/GenBank/DDBJ databases">
        <authorList>
            <person name="Chen Y."/>
            <person name="Shah S."/>
            <person name="Dougan E. K."/>
            <person name="Thang M."/>
            <person name="Chan C."/>
        </authorList>
    </citation>
    <scope>NUCLEOTIDE SEQUENCE</scope>
</reference>
<evidence type="ECO:0000259" key="4">
    <source>
        <dbReference type="Pfam" id="PF13426"/>
    </source>
</evidence>
<dbReference type="SUPFAM" id="SSF55785">
    <property type="entry name" value="PYP-like sensor domain (PAS domain)"/>
    <property type="match status" value="1"/>
</dbReference>
<proteinExistence type="predicted"/>
<sequence length="281" mass="30926">MPAAIWAEDSMYDALSEVNKHIPKLLERFQVEEALCFAVRDCKFSVSIADPQLPDVPLIAVSEGFENVTGYALADVQGLNCRFLNEGCEVSEEDFQALRRCSKTGERFVGLLQNRRSTGETFMNLLDLQGLIVARDHSRGGADVMFLVGIQADVTSACDAHHTVPEDHRQALEVVAARMQQELARQLQKLALSAAGEYGGQDPRWEILPQPIWAKDAEPRANLEMSAVPKEQAEACNRCNQPAMSLEPFPGKVCCSACLCNFQVANDPDALSEDPVAFQTI</sequence>
<evidence type="ECO:0000256" key="3">
    <source>
        <dbReference type="ARBA" id="ARBA00022991"/>
    </source>
</evidence>
<dbReference type="PANTHER" id="PTHR47429:SF2">
    <property type="entry name" value="PROTEIN TWIN LOV 1"/>
    <property type="match status" value="1"/>
</dbReference>
<gene>
    <name evidence="5" type="ORF">EVOR1521_LOCUS9324</name>
</gene>
<accession>A0AA36I7K5</accession>
<dbReference type="InterPro" id="IPR000014">
    <property type="entry name" value="PAS"/>
</dbReference>
<keyword evidence="6" id="KW-1185">Reference proteome</keyword>
<dbReference type="AlphaFoldDB" id="A0AA36I7K5"/>
<dbReference type="Gene3D" id="3.30.450.20">
    <property type="entry name" value="PAS domain"/>
    <property type="match status" value="1"/>
</dbReference>
<organism evidence="5 6">
    <name type="scientific">Effrenium voratum</name>
    <dbReference type="NCBI Taxonomy" id="2562239"/>
    <lineage>
        <taxon>Eukaryota</taxon>
        <taxon>Sar</taxon>
        <taxon>Alveolata</taxon>
        <taxon>Dinophyceae</taxon>
        <taxon>Suessiales</taxon>
        <taxon>Symbiodiniaceae</taxon>
        <taxon>Effrenium</taxon>
    </lineage>
</organism>
<keyword evidence="1" id="KW-0285">Flavoprotein</keyword>
<evidence type="ECO:0000256" key="2">
    <source>
        <dbReference type="ARBA" id="ARBA00022643"/>
    </source>
</evidence>
<keyword evidence="3" id="KW-0157">Chromophore</keyword>
<keyword evidence="2" id="KW-0288">FMN</keyword>
<protein>
    <recommendedName>
        <fullName evidence="4">PAS domain-containing protein</fullName>
    </recommendedName>
</protein>
<dbReference type="PANTHER" id="PTHR47429">
    <property type="entry name" value="PROTEIN TWIN LOV 1"/>
    <property type="match status" value="1"/>
</dbReference>
<dbReference type="InterPro" id="IPR035965">
    <property type="entry name" value="PAS-like_dom_sf"/>
</dbReference>
<dbReference type="GO" id="GO:0005634">
    <property type="term" value="C:nucleus"/>
    <property type="evidence" value="ECO:0007669"/>
    <property type="project" value="TreeGrafter"/>
</dbReference>
<evidence type="ECO:0000256" key="1">
    <source>
        <dbReference type="ARBA" id="ARBA00022630"/>
    </source>
</evidence>
<evidence type="ECO:0000313" key="6">
    <source>
        <dbReference type="Proteomes" id="UP001178507"/>
    </source>
</evidence>
<dbReference type="Pfam" id="PF13426">
    <property type="entry name" value="PAS_9"/>
    <property type="match status" value="1"/>
</dbReference>
<name>A0AA36I7K5_9DINO</name>
<dbReference type="Proteomes" id="UP001178507">
    <property type="component" value="Unassembled WGS sequence"/>
</dbReference>
<feature type="domain" description="PAS" evidence="4">
    <location>
        <begin position="54"/>
        <end position="155"/>
    </location>
</feature>
<dbReference type="EMBL" id="CAUJNA010000835">
    <property type="protein sequence ID" value="CAJ1381731.1"/>
    <property type="molecule type" value="Genomic_DNA"/>
</dbReference>